<dbReference type="Proteomes" id="UP000559027">
    <property type="component" value="Unassembled WGS sequence"/>
</dbReference>
<dbReference type="AlphaFoldDB" id="A0A8H5CP00"/>
<reference evidence="3 4" key="1">
    <citation type="journal article" date="2020" name="ISME J.">
        <title>Uncovering the hidden diversity of litter-decomposition mechanisms in mushroom-forming fungi.</title>
        <authorList>
            <person name="Floudas D."/>
            <person name="Bentzer J."/>
            <person name="Ahren D."/>
            <person name="Johansson T."/>
            <person name="Persson P."/>
            <person name="Tunlid A."/>
        </authorList>
    </citation>
    <scope>NUCLEOTIDE SEQUENCE [LARGE SCALE GENOMIC DNA]</scope>
    <source>
        <strain evidence="3 4">CBS 146.42</strain>
    </source>
</reference>
<dbReference type="GO" id="GO:0004038">
    <property type="term" value="F:allantoinase activity"/>
    <property type="evidence" value="ECO:0007669"/>
    <property type="project" value="TreeGrafter"/>
</dbReference>
<evidence type="ECO:0000313" key="3">
    <source>
        <dbReference type="EMBL" id="KAF5344401.1"/>
    </source>
</evidence>
<dbReference type="Pfam" id="PF01979">
    <property type="entry name" value="Amidohydro_1"/>
    <property type="match status" value="1"/>
</dbReference>
<dbReference type="EMBL" id="JAACJO010000065">
    <property type="protein sequence ID" value="KAF5344401.1"/>
    <property type="molecule type" value="Genomic_DNA"/>
</dbReference>
<keyword evidence="4" id="KW-1185">Reference proteome</keyword>
<evidence type="ECO:0000313" key="4">
    <source>
        <dbReference type="Proteomes" id="UP000559027"/>
    </source>
</evidence>
<dbReference type="InterPro" id="IPR006680">
    <property type="entry name" value="Amidohydro-rel"/>
</dbReference>
<protein>
    <recommendedName>
        <fullName evidence="2">Amidohydrolase-related domain-containing protein</fullName>
    </recommendedName>
</protein>
<feature type="domain" description="Amidohydrolase-related" evidence="2">
    <location>
        <begin position="450"/>
        <end position="530"/>
    </location>
</feature>
<dbReference type="Gene3D" id="3.20.20.140">
    <property type="entry name" value="Metal-dependent hydrolases"/>
    <property type="match status" value="2"/>
</dbReference>
<dbReference type="InterPro" id="IPR011059">
    <property type="entry name" value="Metal-dep_hydrolase_composite"/>
</dbReference>
<organism evidence="3 4">
    <name type="scientific">Leucocoprinus leucothites</name>
    <dbReference type="NCBI Taxonomy" id="201217"/>
    <lineage>
        <taxon>Eukaryota</taxon>
        <taxon>Fungi</taxon>
        <taxon>Dikarya</taxon>
        <taxon>Basidiomycota</taxon>
        <taxon>Agaricomycotina</taxon>
        <taxon>Agaricomycetes</taxon>
        <taxon>Agaricomycetidae</taxon>
        <taxon>Agaricales</taxon>
        <taxon>Agaricineae</taxon>
        <taxon>Agaricaceae</taxon>
        <taxon>Leucocoprinus</taxon>
    </lineage>
</organism>
<evidence type="ECO:0000259" key="2">
    <source>
        <dbReference type="Pfam" id="PF01979"/>
    </source>
</evidence>
<dbReference type="SUPFAM" id="SSF51338">
    <property type="entry name" value="Composite domain of metallo-dependent hydrolases"/>
    <property type="match status" value="1"/>
</dbReference>
<dbReference type="InterPro" id="IPR050138">
    <property type="entry name" value="DHOase/Allantoinase_Hydrolase"/>
</dbReference>
<dbReference type="InterPro" id="IPR032466">
    <property type="entry name" value="Metal_Hydrolase"/>
</dbReference>
<dbReference type="OrthoDB" id="10258955at2759"/>
<feature type="region of interest" description="Disordered" evidence="1">
    <location>
        <begin position="1"/>
        <end position="22"/>
    </location>
</feature>
<dbReference type="PANTHER" id="PTHR43668">
    <property type="entry name" value="ALLANTOINASE"/>
    <property type="match status" value="1"/>
</dbReference>
<accession>A0A8H5CP00</accession>
<name>A0A8H5CP00_9AGAR</name>
<comment type="caution">
    <text evidence="3">The sequence shown here is derived from an EMBL/GenBank/DDBJ whole genome shotgun (WGS) entry which is preliminary data.</text>
</comment>
<dbReference type="PANTHER" id="PTHR43668:SF5">
    <property type="entry name" value="AMIDOHYDROLASE 3 DOMAIN-CONTAINING PROTEIN"/>
    <property type="match status" value="1"/>
</dbReference>
<gene>
    <name evidence="3" type="ORF">D9756_011347</name>
</gene>
<dbReference type="GO" id="GO:0005737">
    <property type="term" value="C:cytoplasm"/>
    <property type="evidence" value="ECO:0007669"/>
    <property type="project" value="TreeGrafter"/>
</dbReference>
<proteinExistence type="predicted"/>
<evidence type="ECO:0000256" key="1">
    <source>
        <dbReference type="SAM" id="MobiDB-lite"/>
    </source>
</evidence>
<dbReference type="GO" id="GO:0006145">
    <property type="term" value="P:purine nucleobase catabolic process"/>
    <property type="evidence" value="ECO:0007669"/>
    <property type="project" value="TreeGrafter"/>
</dbReference>
<feature type="compositionally biased region" description="Low complexity" evidence="1">
    <location>
        <begin position="1"/>
        <end position="10"/>
    </location>
</feature>
<dbReference type="SUPFAM" id="SSF51556">
    <property type="entry name" value="Metallo-dependent hydrolases"/>
    <property type="match status" value="1"/>
</dbReference>
<sequence>MKPGGLLPLQVPSPPPYPGSQRSPHLKLVLRILTLSFVALVYFGFTHHYIDVGTTDRSRFQTVTRPDILAHRQSLVDQCRNIHSPAGPSPDFDPATRLDNDGRSERFVEGTKPTLIRNAKIWTGHDDGKEVIRGDVLLDRGLVVDVGKIHDKHLQDLKRLDVIDAKGRWVTPGLVDLHSHIGVDSSPHLDGAADTNSRKAPILPWLRSIDGINTHDRAFELTVSGGVTTVQVLPGSANNIGGQAFIIKLRPTSEKSTISKVLEPPQTLVTPSSNVSHLRWRHMKHACGENIDRVHSQVRMDAAWNFRQAYHTANDIKNAQDAFCDAVEAEEWDAVDGKTLPEDYQWESLVDVLRGKVRLSIHCYEAVDLDMIIRVSTLSHYSSTLAYPPYPSRPQLSNEFKFHVHSFHHGGDTHLVPDLLKKTFGGAPTIALFASNARKKREAYRNSEFAPRILAANNISVVMKSDHPVLNSRYLLYEAQQAHYYGLSTELALASVTTTPAKAAGMSHRVGFLSKGYDADVVIWDSHPLAIGATPAQVIIDGIHQLSSPHVNTKPFLLQRPPKTPNFDKEARETIEYDGLPPLRPHAHRRYVDGEIVKVVNVSTIRTGEEEEVEDAGSKDVYIHNGKIFCTTDTGSPCLSGSSILDVQDIKEVLDLRGGALLPGLTSFGSPLGLEEIAQEPSTNDGSVPDALTGSVPSIIGGTSAVVRAVDGLTFNGRNLLHAYRGGVTRAITPPSGSGFIQGLSTEIFTGAENSLEPRAIIQEEVALHATISHSVDASISTQITALRQLLFESNTTAWQRVRNREIPLVINVDSADIMSTLILLKESYRRSTRSDFDLTFTGAAESHLIAEDIAKAGISVVVTKPRPFPGTWEGQRILPGAPLTHHGTVMKLLDAGVNVGIGIVDGYDVRNTRFEAAWLAVNSFREIGLWTSYKLVSINVQRALGAGSRRRYGVSNITPELVAYEGGGWSDFESKVVGVFSSEGGFTELF</sequence>